<dbReference type="OrthoDB" id="206130at2759"/>
<feature type="domain" description="Calponin-homology (CH)" evidence="1">
    <location>
        <begin position="18"/>
        <end position="149"/>
    </location>
</feature>
<dbReference type="PANTHER" id="PTHR46756">
    <property type="entry name" value="TRANSGELIN"/>
    <property type="match status" value="1"/>
</dbReference>
<dbReference type="InterPro" id="IPR036872">
    <property type="entry name" value="CH_dom_sf"/>
</dbReference>
<dbReference type="GO" id="GO:0031110">
    <property type="term" value="P:regulation of microtubule polymerization or depolymerization"/>
    <property type="evidence" value="ECO:0007669"/>
    <property type="project" value="TreeGrafter"/>
</dbReference>
<dbReference type="GO" id="GO:1904825">
    <property type="term" value="P:protein localization to microtubule plus-end"/>
    <property type="evidence" value="ECO:0007669"/>
    <property type="project" value="TreeGrafter"/>
</dbReference>
<evidence type="ECO:0000313" key="3">
    <source>
        <dbReference type="Proteomes" id="UP000440578"/>
    </source>
</evidence>
<name>A0A6A4VJR4_AMPAM</name>
<sequence>MTDTRGVRPFQSSEEYLVAMKEDLAEWLNGLYDLDVTPERFMESLDTGTVLCNHANRVRIIAEQFEADHVIRHGRRFSPGFRVPVWEVHFNRQARAGSFFARDNIHNFIRWCNELGVLDCLMFETEDLVSRKNEKHVILCLLEIARRGAKFGMAAPILVQFEQQIDREIARDEEGGGDAVGEHEPPAIMVYGPSRQVVTNDLKSLDEMAT</sequence>
<evidence type="ECO:0000313" key="2">
    <source>
        <dbReference type="EMBL" id="KAF0291774.1"/>
    </source>
</evidence>
<dbReference type="Pfam" id="PF00307">
    <property type="entry name" value="CH"/>
    <property type="match status" value="1"/>
</dbReference>
<dbReference type="GO" id="GO:0051015">
    <property type="term" value="F:actin filament binding"/>
    <property type="evidence" value="ECO:0007669"/>
    <property type="project" value="TreeGrafter"/>
</dbReference>
<dbReference type="AlphaFoldDB" id="A0A6A4VJR4"/>
<dbReference type="PROSITE" id="PS50021">
    <property type="entry name" value="CH"/>
    <property type="match status" value="1"/>
</dbReference>
<comment type="caution">
    <text evidence="2">The sequence shown here is derived from an EMBL/GenBank/DDBJ whole genome shotgun (WGS) entry which is preliminary data.</text>
</comment>
<evidence type="ECO:0000259" key="1">
    <source>
        <dbReference type="PROSITE" id="PS50021"/>
    </source>
</evidence>
<dbReference type="GO" id="GO:0008093">
    <property type="term" value="F:cytoskeletal anchor activity"/>
    <property type="evidence" value="ECO:0007669"/>
    <property type="project" value="TreeGrafter"/>
</dbReference>
<protein>
    <submittedName>
        <fullName evidence="2">GAS2-like protein pickled eggs</fullName>
    </submittedName>
</protein>
<dbReference type="GO" id="GO:0005737">
    <property type="term" value="C:cytoplasm"/>
    <property type="evidence" value="ECO:0007669"/>
    <property type="project" value="TreeGrafter"/>
</dbReference>
<dbReference type="GO" id="GO:0035371">
    <property type="term" value="C:microtubule plus-end"/>
    <property type="evidence" value="ECO:0007669"/>
    <property type="project" value="TreeGrafter"/>
</dbReference>
<dbReference type="GO" id="GO:0008017">
    <property type="term" value="F:microtubule binding"/>
    <property type="evidence" value="ECO:0007669"/>
    <property type="project" value="TreeGrafter"/>
</dbReference>
<accession>A0A6A4VJR4</accession>
<dbReference type="Gene3D" id="1.10.418.10">
    <property type="entry name" value="Calponin-like domain"/>
    <property type="match status" value="1"/>
</dbReference>
<reference evidence="2 3" key="1">
    <citation type="submission" date="2019-07" db="EMBL/GenBank/DDBJ databases">
        <title>Draft genome assembly of a fouling barnacle, Amphibalanus amphitrite (Darwin, 1854): The first reference genome for Thecostraca.</title>
        <authorList>
            <person name="Kim W."/>
        </authorList>
    </citation>
    <scope>NUCLEOTIDE SEQUENCE [LARGE SCALE GENOMIC DNA]</scope>
    <source>
        <strain evidence="2">SNU_AA5</strain>
        <tissue evidence="2">Soma without cirri and trophi</tissue>
    </source>
</reference>
<dbReference type="CDD" id="cd21268">
    <property type="entry name" value="CH_GAS2L1_2"/>
    <property type="match status" value="1"/>
</dbReference>
<dbReference type="EMBL" id="VIIS01001856">
    <property type="protein sequence ID" value="KAF0291774.1"/>
    <property type="molecule type" value="Genomic_DNA"/>
</dbReference>
<dbReference type="Proteomes" id="UP000440578">
    <property type="component" value="Unassembled WGS sequence"/>
</dbReference>
<organism evidence="2 3">
    <name type="scientific">Amphibalanus amphitrite</name>
    <name type="common">Striped barnacle</name>
    <name type="synonym">Balanus amphitrite</name>
    <dbReference type="NCBI Taxonomy" id="1232801"/>
    <lineage>
        <taxon>Eukaryota</taxon>
        <taxon>Metazoa</taxon>
        <taxon>Ecdysozoa</taxon>
        <taxon>Arthropoda</taxon>
        <taxon>Crustacea</taxon>
        <taxon>Multicrustacea</taxon>
        <taxon>Cirripedia</taxon>
        <taxon>Thoracica</taxon>
        <taxon>Thoracicalcarea</taxon>
        <taxon>Balanomorpha</taxon>
        <taxon>Balanoidea</taxon>
        <taxon>Balanidae</taxon>
        <taxon>Amphibalaninae</taxon>
        <taxon>Amphibalanus</taxon>
    </lineage>
</organism>
<dbReference type="GO" id="GO:0001578">
    <property type="term" value="P:microtubule bundle formation"/>
    <property type="evidence" value="ECO:0007669"/>
    <property type="project" value="TreeGrafter"/>
</dbReference>
<dbReference type="SUPFAM" id="SSF47576">
    <property type="entry name" value="Calponin-homology domain, CH-domain"/>
    <property type="match status" value="1"/>
</dbReference>
<keyword evidence="3" id="KW-1185">Reference proteome</keyword>
<dbReference type="InterPro" id="IPR001715">
    <property type="entry name" value="CH_dom"/>
</dbReference>
<dbReference type="GO" id="GO:0051764">
    <property type="term" value="P:actin crosslink formation"/>
    <property type="evidence" value="ECO:0007669"/>
    <property type="project" value="TreeGrafter"/>
</dbReference>
<dbReference type="PANTHER" id="PTHR46756:SF18">
    <property type="entry name" value="GAS2-LIKE PROTEIN PICKLED EGGS"/>
    <property type="match status" value="1"/>
</dbReference>
<proteinExistence type="predicted"/>
<gene>
    <name evidence="2" type="primary">pigs_0</name>
    <name evidence="2" type="ORF">FJT64_010162</name>
</gene>
<dbReference type="GO" id="GO:0005884">
    <property type="term" value="C:actin filament"/>
    <property type="evidence" value="ECO:0007669"/>
    <property type="project" value="TreeGrafter"/>
</dbReference>
<dbReference type="SMART" id="SM00033">
    <property type="entry name" value="CH"/>
    <property type="match status" value="1"/>
</dbReference>
<dbReference type="GO" id="GO:0001725">
    <property type="term" value="C:stress fiber"/>
    <property type="evidence" value="ECO:0007669"/>
    <property type="project" value="TreeGrafter"/>
</dbReference>